<keyword evidence="1" id="KW-0812">Transmembrane</keyword>
<evidence type="ECO:0000256" key="1">
    <source>
        <dbReference type="SAM" id="Phobius"/>
    </source>
</evidence>
<keyword evidence="1" id="KW-1133">Transmembrane helix</keyword>
<name>A0A8J6BDD4_ZIZPA</name>
<sequence>MMDRLVQRLVSACAAAAATVWLLYLLLRHVSASFVPAPHALALSLVLLPGCAFLRRRLARPRSSPRWRRRRSSAAAVASSAFAPIRGLRLQMDGSSRVLSLAAGASHAVDALHSEGVTDITGIDLV</sequence>
<dbReference type="OrthoDB" id="682522at2759"/>
<dbReference type="PANTHER" id="PTHR45085">
    <property type="entry name" value="F21J9.14"/>
    <property type="match status" value="1"/>
</dbReference>
<reference evidence="2" key="1">
    <citation type="journal article" date="2021" name="bioRxiv">
        <title>Whole Genome Assembly and Annotation of Northern Wild Rice, Zizania palustris L., Supports a Whole Genome Duplication in the Zizania Genus.</title>
        <authorList>
            <person name="Haas M."/>
            <person name="Kono T."/>
            <person name="Macchietto M."/>
            <person name="Millas R."/>
            <person name="McGilp L."/>
            <person name="Shao M."/>
            <person name="Duquette J."/>
            <person name="Hirsch C.N."/>
            <person name="Kimball J."/>
        </authorList>
    </citation>
    <scope>NUCLEOTIDE SEQUENCE</scope>
    <source>
        <tissue evidence="2">Fresh leaf tissue</tissue>
    </source>
</reference>
<dbReference type="Proteomes" id="UP000729402">
    <property type="component" value="Unassembled WGS sequence"/>
</dbReference>
<dbReference type="EMBL" id="JAAALK010000082">
    <property type="protein sequence ID" value="KAG8086022.1"/>
    <property type="molecule type" value="Genomic_DNA"/>
</dbReference>
<organism evidence="2 3">
    <name type="scientific">Zizania palustris</name>
    <name type="common">Northern wild rice</name>
    <dbReference type="NCBI Taxonomy" id="103762"/>
    <lineage>
        <taxon>Eukaryota</taxon>
        <taxon>Viridiplantae</taxon>
        <taxon>Streptophyta</taxon>
        <taxon>Embryophyta</taxon>
        <taxon>Tracheophyta</taxon>
        <taxon>Spermatophyta</taxon>
        <taxon>Magnoliopsida</taxon>
        <taxon>Liliopsida</taxon>
        <taxon>Poales</taxon>
        <taxon>Poaceae</taxon>
        <taxon>BOP clade</taxon>
        <taxon>Oryzoideae</taxon>
        <taxon>Oryzeae</taxon>
        <taxon>Zizaniinae</taxon>
        <taxon>Zizania</taxon>
    </lineage>
</organism>
<keyword evidence="3" id="KW-1185">Reference proteome</keyword>
<evidence type="ECO:0000313" key="3">
    <source>
        <dbReference type="Proteomes" id="UP000729402"/>
    </source>
</evidence>
<gene>
    <name evidence="2" type="ORF">GUJ93_ZPchr0010g8263</name>
</gene>
<comment type="caution">
    <text evidence="2">The sequence shown here is derived from an EMBL/GenBank/DDBJ whole genome shotgun (WGS) entry which is preliminary data.</text>
</comment>
<feature type="transmembrane region" description="Helical" evidence="1">
    <location>
        <begin position="42"/>
        <end position="59"/>
    </location>
</feature>
<protein>
    <submittedName>
        <fullName evidence="2">Uncharacterized protein</fullName>
    </submittedName>
</protein>
<evidence type="ECO:0000313" key="2">
    <source>
        <dbReference type="EMBL" id="KAG8086022.1"/>
    </source>
</evidence>
<keyword evidence="1" id="KW-0472">Membrane</keyword>
<accession>A0A8J6BDD4</accession>
<reference evidence="2" key="2">
    <citation type="submission" date="2021-02" db="EMBL/GenBank/DDBJ databases">
        <authorList>
            <person name="Kimball J.A."/>
            <person name="Haas M.W."/>
            <person name="Macchietto M."/>
            <person name="Kono T."/>
            <person name="Duquette J."/>
            <person name="Shao M."/>
        </authorList>
    </citation>
    <scope>NUCLEOTIDE SEQUENCE</scope>
    <source>
        <tissue evidence="2">Fresh leaf tissue</tissue>
    </source>
</reference>
<dbReference type="AlphaFoldDB" id="A0A8J6BDD4"/>
<proteinExistence type="predicted"/>
<dbReference type="PANTHER" id="PTHR45085:SF4">
    <property type="entry name" value="OS05G0500700 PROTEIN"/>
    <property type="match status" value="1"/>
</dbReference>